<accession>A0ABY8F3G0</accession>
<keyword evidence="6" id="KW-0135">Cellulose biosynthesis</keyword>
<keyword evidence="4 6" id="KW-1133">Transmembrane helix</keyword>
<feature type="chain" id="PRO_5044990131" description="Cyclic di-GMP-binding protein" evidence="6">
    <location>
        <begin position="33"/>
        <end position="761"/>
    </location>
</feature>
<organism evidence="7 8">
    <name type="scientific">Roseibium porphyridii</name>
    <dbReference type="NCBI Taxonomy" id="2866279"/>
    <lineage>
        <taxon>Bacteria</taxon>
        <taxon>Pseudomonadati</taxon>
        <taxon>Pseudomonadota</taxon>
        <taxon>Alphaproteobacteria</taxon>
        <taxon>Hyphomicrobiales</taxon>
        <taxon>Stappiaceae</taxon>
        <taxon>Roseibium</taxon>
    </lineage>
</organism>
<gene>
    <name evidence="7" type="ORF">K1718_00655</name>
</gene>
<name>A0ABY8F3G0_9HYPH</name>
<dbReference type="PANTHER" id="PTHR39083:SF1">
    <property type="entry name" value="CYCLIC DI-GMP-BINDING PROTEIN"/>
    <property type="match status" value="1"/>
</dbReference>
<reference evidence="7 8" key="1">
    <citation type="submission" date="2023-03" db="EMBL/GenBank/DDBJ databases">
        <title>Roseibium porphyridii sp. nov. and Roseibium rhodosorbium sp. nov. isolated from marine algae, Porphyridium cruentum and Rhodosorus marinus, respectively.</title>
        <authorList>
            <person name="Lee M.W."/>
            <person name="Choi B.J."/>
            <person name="Lee J.K."/>
            <person name="Choi D.G."/>
            <person name="Baek J.H."/>
            <person name="Bayburt H."/>
            <person name="Kim J.M."/>
            <person name="Han D.M."/>
            <person name="Kim K.H."/>
            <person name="Jeon C.O."/>
        </authorList>
    </citation>
    <scope>NUCLEOTIDE SEQUENCE [LARGE SCALE GENOMIC DNA]</scope>
    <source>
        <strain evidence="7 8">KMA01</strain>
    </source>
</reference>
<keyword evidence="6" id="KW-0997">Cell inner membrane</keyword>
<keyword evidence="8" id="KW-1185">Reference proteome</keyword>
<dbReference type="Pfam" id="PF03170">
    <property type="entry name" value="BcsB"/>
    <property type="match status" value="1"/>
</dbReference>
<keyword evidence="6" id="KW-0973">c-di-GMP</keyword>
<comment type="subcellular location">
    <subcellularLocation>
        <location evidence="6">Cell inner membrane</location>
    </subcellularLocation>
    <subcellularLocation>
        <location evidence="1">Cell membrane</location>
        <topology evidence="1">Single-pass membrane protein</topology>
    </subcellularLocation>
</comment>
<dbReference type="Proteomes" id="UP001209803">
    <property type="component" value="Chromosome"/>
</dbReference>
<comment type="subunit">
    <text evidence="6">Tightly associated with the cellulose synthase catalytic subunit.</text>
</comment>
<dbReference type="RefSeq" id="WP_265680080.1">
    <property type="nucleotide sequence ID" value="NZ_CP120863.1"/>
</dbReference>
<comment type="similarity">
    <text evidence="6">Belongs to the AcsB/BcsB family.</text>
</comment>
<evidence type="ECO:0000313" key="7">
    <source>
        <dbReference type="EMBL" id="WFE89896.1"/>
    </source>
</evidence>
<sequence>MMKNSIVSTGSMCLKSALLAAAVLTVPLGANAQQLDLSVLETKKEERRTIRRLTATADQMRLEGEFSELRLALYAPRDEALLYRKLQVDYLTAVSAAPEYSNLSVMINGQLVGDIELTSGEQASLRSFDLPPGLIVEGFNEVRFVARHKHRVDCTIPATYELWTVLNPANTGLVFDPGPDTAPKLVSGLEVLRAIPNDVTGSTNFRLVQPANMSTSNLDRSLAVAQTVAVFGKYQNPNIEIRPEPGTNAGMDIIVGTRAELSKAGYAVGRTRSGIQGLALMRNPETGRLSLLIAADSRPALDHAIAQLQEALAKLPTTGTKRGIQVFTNKFGYEITPGTPVSLAELGVSSQRFDGRLMQRDFSIKLPEDYFVGDYGKATLSLDIEALADLSNANRLQVFANGAALASAELTRDGITSRSPVNIPLGGFSPGFNELRIEVSSLTSEDEVCDVSSLNGPDRLAFEASTSTIEFDSLARMRVTPSVSPGNLLPQSTADNRPTYIQVPSNDRSSLEAAAQLAVATAAINQTVQPVSIVLGAGDVGSQPGLIVAPVNRLSGPAKQAYTDTLQDTRRSAARGHVANFLGLETPDANEPGLWADLRRYANSAWRNMGFKLGSEFQAQQSFKLEKNDVLFSQRTTDLSSQESWVAFFGAPVKQDVWTVVTGLTGDDVKSGVDTLLREGRLAWLGGDTSLYKTSDNTVLSDRFSEANYFASLANPSELRNSRLVVAGVISHNMLDFVVFMVLFGVVLAFSYYVALRKSGR</sequence>
<keyword evidence="3 6" id="KW-0812">Transmembrane</keyword>
<keyword evidence="5 6" id="KW-0472">Membrane</keyword>
<evidence type="ECO:0000256" key="4">
    <source>
        <dbReference type="ARBA" id="ARBA00022989"/>
    </source>
</evidence>
<proteinExistence type="inferred from homology"/>
<keyword evidence="2 6" id="KW-1003">Cell membrane</keyword>
<dbReference type="EMBL" id="CP120863">
    <property type="protein sequence ID" value="WFE89896.1"/>
    <property type="molecule type" value="Genomic_DNA"/>
</dbReference>
<feature type="signal peptide" evidence="6">
    <location>
        <begin position="1"/>
        <end position="32"/>
    </location>
</feature>
<comment type="pathway">
    <text evidence="6">Glycan metabolism; bacterial cellulose biosynthesis.</text>
</comment>
<dbReference type="PANTHER" id="PTHR39083">
    <property type="entry name" value="CYCLIC DI-GMP-BINDING PROTEIN"/>
    <property type="match status" value="1"/>
</dbReference>
<evidence type="ECO:0000256" key="3">
    <source>
        <dbReference type="ARBA" id="ARBA00022692"/>
    </source>
</evidence>
<feature type="transmembrane region" description="Helical" evidence="6">
    <location>
        <begin position="737"/>
        <end position="756"/>
    </location>
</feature>
<keyword evidence="6" id="KW-0732">Signal</keyword>
<evidence type="ECO:0000256" key="2">
    <source>
        <dbReference type="ARBA" id="ARBA00022475"/>
    </source>
</evidence>
<evidence type="ECO:0000256" key="6">
    <source>
        <dbReference type="RuleBase" id="RU365021"/>
    </source>
</evidence>
<protein>
    <recommendedName>
        <fullName evidence="6">Cyclic di-GMP-binding protein</fullName>
    </recommendedName>
    <alternativeName>
        <fullName evidence="6">Cellulose synthase regulatory subunit</fullName>
    </alternativeName>
</protein>
<evidence type="ECO:0000313" key="8">
    <source>
        <dbReference type="Proteomes" id="UP001209803"/>
    </source>
</evidence>
<evidence type="ECO:0000256" key="1">
    <source>
        <dbReference type="ARBA" id="ARBA00004162"/>
    </source>
</evidence>
<dbReference type="Gene3D" id="2.60.120.260">
    <property type="entry name" value="Galactose-binding domain-like"/>
    <property type="match status" value="2"/>
</dbReference>
<evidence type="ECO:0000256" key="5">
    <source>
        <dbReference type="ARBA" id="ARBA00023136"/>
    </source>
</evidence>
<comment type="function">
    <text evidence="6">Binds the cellulose synthase activator, bis-(3'-5') cyclic diguanylic acid (c-di-GMP).</text>
</comment>
<dbReference type="InterPro" id="IPR018513">
    <property type="entry name" value="Cell_synthase_bac"/>
</dbReference>